<dbReference type="InterPro" id="IPR003717">
    <property type="entry name" value="RecO"/>
</dbReference>
<dbReference type="Pfam" id="PF11967">
    <property type="entry name" value="RecO_N"/>
    <property type="match status" value="1"/>
</dbReference>
<name>A0A3E2TKS5_9FIRM</name>
<evidence type="ECO:0000256" key="1">
    <source>
        <dbReference type="ARBA" id="ARBA00007452"/>
    </source>
</evidence>
<keyword evidence="5 7" id="KW-0234">DNA repair</keyword>
<evidence type="ECO:0000313" key="10">
    <source>
        <dbReference type="Proteomes" id="UP000261011"/>
    </source>
</evidence>
<dbReference type="Pfam" id="PF02565">
    <property type="entry name" value="RecO_C"/>
    <property type="match status" value="1"/>
</dbReference>
<reference evidence="9 10" key="1">
    <citation type="submission" date="2018-08" db="EMBL/GenBank/DDBJ databases">
        <title>A genome reference for cultivated species of the human gut microbiota.</title>
        <authorList>
            <person name="Zou Y."/>
            <person name="Xue W."/>
            <person name="Luo G."/>
        </authorList>
    </citation>
    <scope>NUCLEOTIDE SEQUENCE [LARGE SCALE GENOMIC DNA]</scope>
    <source>
        <strain evidence="9 10">OF01-3</strain>
    </source>
</reference>
<dbReference type="PANTHER" id="PTHR33991:SF1">
    <property type="entry name" value="DNA REPAIR PROTEIN RECO"/>
    <property type="match status" value="1"/>
</dbReference>
<comment type="function">
    <text evidence="7">Involved in DNA repair and RecF pathway recombination.</text>
</comment>
<dbReference type="Gene3D" id="1.20.1440.120">
    <property type="entry name" value="Recombination protein O, C-terminal domain"/>
    <property type="match status" value="1"/>
</dbReference>
<dbReference type="GO" id="GO:0043590">
    <property type="term" value="C:bacterial nucleoid"/>
    <property type="evidence" value="ECO:0007669"/>
    <property type="project" value="TreeGrafter"/>
</dbReference>
<comment type="similarity">
    <text evidence="1 7">Belongs to the RecO family.</text>
</comment>
<dbReference type="Gene3D" id="2.40.50.140">
    <property type="entry name" value="Nucleic acid-binding proteins"/>
    <property type="match status" value="1"/>
</dbReference>
<organism evidence="9 10">
    <name type="scientific">Anaerococcus nagyae</name>
    <dbReference type="NCBI Taxonomy" id="1755241"/>
    <lineage>
        <taxon>Bacteria</taxon>
        <taxon>Bacillati</taxon>
        <taxon>Bacillota</taxon>
        <taxon>Tissierellia</taxon>
        <taxon>Tissierellales</taxon>
        <taxon>Peptoniphilaceae</taxon>
        <taxon>Anaerococcus</taxon>
    </lineage>
</organism>
<dbReference type="InterPro" id="IPR022572">
    <property type="entry name" value="DNA_rep/recomb_RecO_N"/>
</dbReference>
<dbReference type="RefSeq" id="WP_117520065.1">
    <property type="nucleotide sequence ID" value="NZ_QVEU01000001.1"/>
</dbReference>
<dbReference type="InterPro" id="IPR042242">
    <property type="entry name" value="RecO_C"/>
</dbReference>
<dbReference type="Proteomes" id="UP000261011">
    <property type="component" value="Unassembled WGS sequence"/>
</dbReference>
<evidence type="ECO:0000313" key="9">
    <source>
        <dbReference type="EMBL" id="RGB77978.1"/>
    </source>
</evidence>
<evidence type="ECO:0000256" key="7">
    <source>
        <dbReference type="HAMAP-Rule" id="MF_00201"/>
    </source>
</evidence>
<dbReference type="HAMAP" id="MF_00201">
    <property type="entry name" value="RecO"/>
    <property type="match status" value="1"/>
</dbReference>
<protein>
    <recommendedName>
        <fullName evidence="2 7">DNA repair protein RecO</fullName>
    </recommendedName>
    <alternativeName>
        <fullName evidence="6 7">Recombination protein O</fullName>
    </alternativeName>
</protein>
<keyword evidence="3 7" id="KW-0227">DNA damage</keyword>
<dbReference type="OrthoDB" id="9797083at2"/>
<dbReference type="GO" id="GO:0006310">
    <property type="term" value="P:DNA recombination"/>
    <property type="evidence" value="ECO:0007669"/>
    <property type="project" value="UniProtKB-UniRule"/>
</dbReference>
<evidence type="ECO:0000256" key="4">
    <source>
        <dbReference type="ARBA" id="ARBA00023172"/>
    </source>
</evidence>
<evidence type="ECO:0000259" key="8">
    <source>
        <dbReference type="Pfam" id="PF11967"/>
    </source>
</evidence>
<gene>
    <name evidence="7 9" type="primary">recO</name>
    <name evidence="9" type="ORF">DXA39_00590</name>
</gene>
<evidence type="ECO:0000256" key="5">
    <source>
        <dbReference type="ARBA" id="ARBA00023204"/>
    </source>
</evidence>
<dbReference type="NCBIfam" id="TIGR00613">
    <property type="entry name" value="reco"/>
    <property type="match status" value="1"/>
</dbReference>
<evidence type="ECO:0000256" key="3">
    <source>
        <dbReference type="ARBA" id="ARBA00022763"/>
    </source>
</evidence>
<dbReference type="InterPro" id="IPR037278">
    <property type="entry name" value="ARFGAP/RecO"/>
</dbReference>
<keyword evidence="10" id="KW-1185">Reference proteome</keyword>
<dbReference type="SUPFAM" id="SSF50249">
    <property type="entry name" value="Nucleic acid-binding proteins"/>
    <property type="match status" value="1"/>
</dbReference>
<dbReference type="InterPro" id="IPR012340">
    <property type="entry name" value="NA-bd_OB-fold"/>
</dbReference>
<feature type="domain" description="DNA replication/recombination mediator RecO N-terminal" evidence="8">
    <location>
        <begin position="11"/>
        <end position="83"/>
    </location>
</feature>
<dbReference type="PANTHER" id="PTHR33991">
    <property type="entry name" value="DNA REPAIR PROTEIN RECO"/>
    <property type="match status" value="1"/>
</dbReference>
<evidence type="ECO:0000256" key="2">
    <source>
        <dbReference type="ARBA" id="ARBA00021310"/>
    </source>
</evidence>
<evidence type="ECO:0000256" key="6">
    <source>
        <dbReference type="ARBA" id="ARBA00033409"/>
    </source>
</evidence>
<dbReference type="SUPFAM" id="SSF57863">
    <property type="entry name" value="ArfGap/RecO-like zinc finger"/>
    <property type="match status" value="1"/>
</dbReference>
<comment type="caution">
    <text evidence="9">The sequence shown here is derived from an EMBL/GenBank/DDBJ whole genome shotgun (WGS) entry which is preliminary data.</text>
</comment>
<sequence>MATNDLSDVCGFVLREFPYKETSKIIEIFTADFGRISILAKGALSKKSKTLGVTQRFVKASYNLYKSGNDFYGIKEAILIKSYSKSNKNFDVILYKSAIADLLLRTIDQIQSETIFKLLDNTFEAFENADCNQINIFLAFLLKYISFSGFKPNLNSCSICGKRLSYKEVFFSPYESSIICDDDKNLIRDKIFLNKEEFTYLKKLLYTKSEDLAGIEKPAGYKKIAILIIDYTLKNLEITRFSSIDWVYRNVSERN</sequence>
<dbReference type="GO" id="GO:0006302">
    <property type="term" value="P:double-strand break repair"/>
    <property type="evidence" value="ECO:0007669"/>
    <property type="project" value="TreeGrafter"/>
</dbReference>
<keyword evidence="4 7" id="KW-0233">DNA recombination</keyword>
<dbReference type="EMBL" id="QVEU01000001">
    <property type="protein sequence ID" value="RGB77978.1"/>
    <property type="molecule type" value="Genomic_DNA"/>
</dbReference>
<dbReference type="AlphaFoldDB" id="A0A3E2TKS5"/>
<accession>A0A3E2TKS5</accession>
<proteinExistence type="inferred from homology"/>